<evidence type="ECO:0000313" key="2">
    <source>
        <dbReference type="Proteomes" id="UP001597203"/>
    </source>
</evidence>
<dbReference type="EMBL" id="JBHTLS010000100">
    <property type="protein sequence ID" value="MFD1104454.1"/>
    <property type="molecule type" value="Genomic_DNA"/>
</dbReference>
<gene>
    <name evidence="1" type="ORF">ACFQ24_06155</name>
</gene>
<dbReference type="Gene3D" id="1.10.10.10">
    <property type="entry name" value="Winged helix-like DNA-binding domain superfamily/Winged helix DNA-binding domain"/>
    <property type="match status" value="1"/>
</dbReference>
<dbReference type="Proteomes" id="UP001597203">
    <property type="component" value="Unassembled WGS sequence"/>
</dbReference>
<name>A0ABW3NZ98_9SPHN</name>
<accession>A0ABW3NZ98</accession>
<protein>
    <submittedName>
        <fullName evidence="1">MarR family transcriptional regulator</fullName>
    </submittedName>
</protein>
<reference evidence="2" key="1">
    <citation type="journal article" date="2019" name="Int. J. Syst. Evol. Microbiol.">
        <title>The Global Catalogue of Microorganisms (GCM) 10K type strain sequencing project: providing services to taxonomists for standard genome sequencing and annotation.</title>
        <authorList>
            <consortium name="The Broad Institute Genomics Platform"/>
            <consortium name="The Broad Institute Genome Sequencing Center for Infectious Disease"/>
            <person name="Wu L."/>
            <person name="Ma J."/>
        </authorList>
    </citation>
    <scope>NUCLEOTIDE SEQUENCE [LARGE SCALE GENOMIC DNA]</scope>
    <source>
        <strain evidence="2">CCUG 54329</strain>
    </source>
</reference>
<dbReference type="SUPFAM" id="SSF46785">
    <property type="entry name" value="Winged helix' DNA-binding domain"/>
    <property type="match status" value="1"/>
</dbReference>
<dbReference type="InterPro" id="IPR036388">
    <property type="entry name" value="WH-like_DNA-bd_sf"/>
</dbReference>
<organism evidence="1 2">
    <name type="scientific">Sphingobium olei</name>
    <dbReference type="NCBI Taxonomy" id="420955"/>
    <lineage>
        <taxon>Bacteria</taxon>
        <taxon>Pseudomonadati</taxon>
        <taxon>Pseudomonadota</taxon>
        <taxon>Alphaproteobacteria</taxon>
        <taxon>Sphingomonadales</taxon>
        <taxon>Sphingomonadaceae</taxon>
        <taxon>Sphingobium</taxon>
    </lineage>
</organism>
<keyword evidence="2" id="KW-1185">Reference proteome</keyword>
<proteinExistence type="predicted"/>
<dbReference type="InterPro" id="IPR036390">
    <property type="entry name" value="WH_DNA-bd_sf"/>
</dbReference>
<comment type="caution">
    <text evidence="1">The sequence shown here is derived from an EMBL/GenBank/DDBJ whole genome shotgun (WGS) entry which is preliminary data.</text>
</comment>
<sequence length="107" mass="11903">MARRLREDVIGGELFSDPAWDILLDLYTALARGARVKSSSVAVIAGVPPSTGRRWVSKLLELGLIERVKERADQRFTYLGLSAKGRDIMEAFMMRLVGKGLPTLPHH</sequence>
<evidence type="ECO:0000313" key="1">
    <source>
        <dbReference type="EMBL" id="MFD1104454.1"/>
    </source>
</evidence>
<dbReference type="RefSeq" id="WP_380909760.1">
    <property type="nucleotide sequence ID" value="NZ_JBHTLS010000100.1"/>
</dbReference>